<gene>
    <name evidence="2" type="ORF">GCA01S_047_00230</name>
</gene>
<comment type="caution">
    <text evidence="2">The sequence shown here is derived from an EMBL/GenBank/DDBJ whole genome shotgun (WGS) entry which is preliminary data.</text>
</comment>
<dbReference type="Proteomes" id="UP000023561">
    <property type="component" value="Unassembled WGS sequence"/>
</dbReference>
<dbReference type="EMBL" id="BAWO01000047">
    <property type="protein sequence ID" value="GAJ40600.1"/>
    <property type="molecule type" value="Genomic_DNA"/>
</dbReference>
<feature type="compositionally biased region" description="Low complexity" evidence="1">
    <location>
        <begin position="1"/>
        <end position="12"/>
    </location>
</feature>
<proteinExistence type="predicted"/>
<accession>A0A023DH41</accession>
<evidence type="ECO:0000256" key="1">
    <source>
        <dbReference type="SAM" id="MobiDB-lite"/>
    </source>
</evidence>
<sequence length="42" mass="4857">MKQAKQNNNVEQQQKKQQPEKDTEKQPGYGDKKLEGPNFPAE</sequence>
<feature type="compositionally biased region" description="Basic and acidic residues" evidence="1">
    <location>
        <begin position="13"/>
        <end position="35"/>
    </location>
</feature>
<feature type="region of interest" description="Disordered" evidence="1">
    <location>
        <begin position="1"/>
        <end position="42"/>
    </location>
</feature>
<name>A0A023DH41_9BACL</name>
<keyword evidence="3" id="KW-1185">Reference proteome</keyword>
<protein>
    <submittedName>
        <fullName evidence="2">Uncharacterized protein</fullName>
    </submittedName>
</protein>
<dbReference type="GeneID" id="301195164"/>
<reference evidence="2 3" key="1">
    <citation type="submission" date="2014-04" db="EMBL/GenBank/DDBJ databases">
        <title>Whole genome shotgun sequence of Geobacillus caldoxylosilyticus NBRC 107762.</title>
        <authorList>
            <person name="Hosoyama A."/>
            <person name="Hosoyama Y."/>
            <person name="Katano-Makiyama Y."/>
            <person name="Tsuchikane K."/>
            <person name="Ohji S."/>
            <person name="Ichikawa N."/>
            <person name="Yamazoe A."/>
            <person name="Fujita N."/>
        </authorList>
    </citation>
    <scope>NUCLEOTIDE SEQUENCE [LARGE SCALE GENOMIC DNA]</scope>
    <source>
        <strain evidence="2 3">NBRC 107762</strain>
    </source>
</reference>
<dbReference type="AlphaFoldDB" id="A0A023DH41"/>
<dbReference type="RefSeq" id="WP_017437621.1">
    <property type="nucleotide sequence ID" value="NZ_BAWO01000047.1"/>
</dbReference>
<evidence type="ECO:0000313" key="2">
    <source>
        <dbReference type="EMBL" id="GAJ40600.1"/>
    </source>
</evidence>
<organism evidence="2 3">
    <name type="scientific">Parageobacillus caldoxylosilyticus NBRC 107762</name>
    <dbReference type="NCBI Taxonomy" id="1220594"/>
    <lineage>
        <taxon>Bacteria</taxon>
        <taxon>Bacillati</taxon>
        <taxon>Bacillota</taxon>
        <taxon>Bacilli</taxon>
        <taxon>Bacillales</taxon>
        <taxon>Anoxybacillaceae</taxon>
        <taxon>Saccharococcus</taxon>
    </lineage>
</organism>
<evidence type="ECO:0000313" key="3">
    <source>
        <dbReference type="Proteomes" id="UP000023561"/>
    </source>
</evidence>